<feature type="region of interest" description="Disordered" evidence="1">
    <location>
        <begin position="82"/>
        <end position="157"/>
    </location>
</feature>
<evidence type="ECO:0000313" key="2">
    <source>
        <dbReference type="EMBL" id="GEU39237.1"/>
    </source>
</evidence>
<reference evidence="2" key="1">
    <citation type="journal article" date="2019" name="Sci. Rep.">
        <title>Draft genome of Tanacetum cinerariifolium, the natural source of mosquito coil.</title>
        <authorList>
            <person name="Yamashiro T."/>
            <person name="Shiraishi A."/>
            <person name="Satake H."/>
            <person name="Nakayama K."/>
        </authorList>
    </citation>
    <scope>NUCLEOTIDE SEQUENCE</scope>
</reference>
<gene>
    <name evidence="2" type="ORF">Tci_011215</name>
</gene>
<dbReference type="AlphaFoldDB" id="A0A6L2JRQ4"/>
<organism evidence="2">
    <name type="scientific">Tanacetum cinerariifolium</name>
    <name type="common">Dalmatian daisy</name>
    <name type="synonym">Chrysanthemum cinerariifolium</name>
    <dbReference type="NCBI Taxonomy" id="118510"/>
    <lineage>
        <taxon>Eukaryota</taxon>
        <taxon>Viridiplantae</taxon>
        <taxon>Streptophyta</taxon>
        <taxon>Embryophyta</taxon>
        <taxon>Tracheophyta</taxon>
        <taxon>Spermatophyta</taxon>
        <taxon>Magnoliopsida</taxon>
        <taxon>eudicotyledons</taxon>
        <taxon>Gunneridae</taxon>
        <taxon>Pentapetalae</taxon>
        <taxon>asterids</taxon>
        <taxon>campanulids</taxon>
        <taxon>Asterales</taxon>
        <taxon>Asteraceae</taxon>
        <taxon>Asteroideae</taxon>
        <taxon>Anthemideae</taxon>
        <taxon>Anthemidinae</taxon>
        <taxon>Tanacetum</taxon>
    </lineage>
</organism>
<feature type="compositionally biased region" description="Basic and acidic residues" evidence="1">
    <location>
        <begin position="97"/>
        <end position="148"/>
    </location>
</feature>
<accession>A0A6L2JRQ4</accession>
<proteinExistence type="predicted"/>
<evidence type="ECO:0000256" key="1">
    <source>
        <dbReference type="SAM" id="MobiDB-lite"/>
    </source>
</evidence>
<sequence length="157" mass="17684">MEKGLMRRSDIPTPKKKNDVMPRRSRKITADDNLLKDPDEALEYAKMVKLKAKEQPLLDAHLLLNLRHQNKESKKQAIVEEIKRKAQGEGSGAAPESPKHSSSFDDSSNDDKTDSKRESELEETKSDSENGEEGDKFNNDAKSTKSENDEPDNDSDD</sequence>
<name>A0A6L2JRQ4_TANCI</name>
<feature type="compositionally biased region" description="Basic and acidic residues" evidence="1">
    <location>
        <begin position="1"/>
        <end position="10"/>
    </location>
</feature>
<protein>
    <submittedName>
        <fullName evidence="2">Uncharacterized protein</fullName>
    </submittedName>
</protein>
<feature type="compositionally biased region" description="Basic and acidic residues" evidence="1">
    <location>
        <begin position="16"/>
        <end position="32"/>
    </location>
</feature>
<comment type="caution">
    <text evidence="2">The sequence shown here is derived from an EMBL/GenBank/DDBJ whole genome shotgun (WGS) entry which is preliminary data.</text>
</comment>
<dbReference type="EMBL" id="BKCJ010001147">
    <property type="protein sequence ID" value="GEU39237.1"/>
    <property type="molecule type" value="Genomic_DNA"/>
</dbReference>
<feature type="region of interest" description="Disordered" evidence="1">
    <location>
        <begin position="1"/>
        <end position="32"/>
    </location>
</feature>